<dbReference type="Proteomes" id="UP001258017">
    <property type="component" value="Unassembled WGS sequence"/>
</dbReference>
<dbReference type="InterPro" id="IPR009723">
    <property type="entry name" value="Pop1_N"/>
</dbReference>
<evidence type="ECO:0000256" key="3">
    <source>
        <dbReference type="ARBA" id="ARBA00023242"/>
    </source>
</evidence>
<feature type="domain" description="Pop1 N-terminal" evidence="4">
    <location>
        <begin position="107"/>
        <end position="173"/>
    </location>
</feature>
<evidence type="ECO:0000256" key="1">
    <source>
        <dbReference type="ARBA" id="ARBA00004123"/>
    </source>
</evidence>
<evidence type="ECO:0000313" key="8">
    <source>
        <dbReference type="Proteomes" id="UP001258017"/>
    </source>
</evidence>
<dbReference type="InterPro" id="IPR012590">
    <property type="entry name" value="POPLD_dom"/>
</dbReference>
<feature type="domain" description="POPLD" evidence="5">
    <location>
        <begin position="493"/>
        <end position="585"/>
    </location>
</feature>
<accession>A0AAD9RGC0</accession>
<organism evidence="7 8">
    <name type="scientific">Odynerus spinipes</name>
    <dbReference type="NCBI Taxonomy" id="1348599"/>
    <lineage>
        <taxon>Eukaryota</taxon>
        <taxon>Metazoa</taxon>
        <taxon>Ecdysozoa</taxon>
        <taxon>Arthropoda</taxon>
        <taxon>Hexapoda</taxon>
        <taxon>Insecta</taxon>
        <taxon>Pterygota</taxon>
        <taxon>Neoptera</taxon>
        <taxon>Endopterygota</taxon>
        <taxon>Hymenoptera</taxon>
        <taxon>Apocrita</taxon>
        <taxon>Aculeata</taxon>
        <taxon>Vespoidea</taxon>
        <taxon>Vespidae</taxon>
        <taxon>Eumeninae</taxon>
        <taxon>Odynerus</taxon>
    </lineage>
</organism>
<gene>
    <name evidence="7" type="ORF">KPH14_011154</name>
</gene>
<dbReference type="GO" id="GO:0000172">
    <property type="term" value="C:ribonuclease MRP complex"/>
    <property type="evidence" value="ECO:0007669"/>
    <property type="project" value="InterPro"/>
</dbReference>
<dbReference type="InterPro" id="IPR055079">
    <property type="entry name" value="POP1_C"/>
</dbReference>
<keyword evidence="2" id="KW-0819">tRNA processing</keyword>
<dbReference type="PANTHER" id="PTHR22731">
    <property type="entry name" value="RIBONUCLEASES P/MRP PROTEIN SUBUNIT POP1"/>
    <property type="match status" value="1"/>
</dbReference>
<dbReference type="InterPro" id="IPR039182">
    <property type="entry name" value="Pop1"/>
</dbReference>
<evidence type="ECO:0000256" key="2">
    <source>
        <dbReference type="ARBA" id="ARBA00022694"/>
    </source>
</evidence>
<evidence type="ECO:0000313" key="7">
    <source>
        <dbReference type="EMBL" id="KAK2578950.1"/>
    </source>
</evidence>
<dbReference type="Pfam" id="PF06978">
    <property type="entry name" value="POP1_N"/>
    <property type="match status" value="2"/>
</dbReference>
<dbReference type="AlphaFoldDB" id="A0AAD9RGC0"/>
<evidence type="ECO:0000259" key="4">
    <source>
        <dbReference type="Pfam" id="PF06978"/>
    </source>
</evidence>
<sequence>MENKEQFDSFLGGTQSLPYEVPIMKLAAARAGEIAAMTYSIENPQQTKLVFQKLPIHMRRRVMSHNAKRLPRRLREAHLSQMTKSGLPPKNKRPSRRYRRRPYNLLLEYNRRQRKKIWLETHIWHAKRFHMVEKWGYRIADYANDKCFKANYRAITKHCLMQDLSYYACIEIIGPENILTETLKAHCNPTELTFNAKIYMTGHREGTLMFFKKNGFPLLPIGNVHFFWRPDYCDKRTIWIWVHPAFYDDILTEIIVSFNFKAYPIENTEPTSLNHHSENSYNNENGCEMNLLKGFLNRFKLCGPLTLDVLMNTLKLPNIVPNMPTMIDESKMYYEGTTEDKEDISVKTKTWCTQYYNNQENLETFKIQKHLWQALSLLNSPHQLPRNMIFGVTVLDPRYYLPEKRIKPQKQVMCSEIMPMPPTHSNCSPIWNKTICQEINKSYVSTTVINKLRSKNLVPGISNDTNFKENIIAKIPILLIQKPGNCNTGLGSGIDVVIPKGWAMAFWLPFIYRCTRVGALRESRSIVLETAITNSADINEPDTPAYRREALSTKEEWTTKYFRYPSNRRVNFIKLGISSPFFCEWHILMKEWSGTEDFYVLRDRRTLMQLQTIISSFQLKECRNKRKIPTSKIELDNTLNNENCLVRVKISILNKGFPKMFAIICAPTNEDLERLKSNKHWSGPVEKLNKDPNERQRKRLRKNHLLLLKRLRRQRVHHKKALEKKISDTFNENISKKINYNIEIKNLRQNLLAISHKAIMEQSQKMAKLYLPDCTKVRNACDREVMGYITLGNFSFSEAKGTGIGYVTIQSVIAMIARKSNFVLIRNNQTRQYRTAQLEILSN</sequence>
<dbReference type="Pfam" id="PF08170">
    <property type="entry name" value="POPLD"/>
    <property type="match status" value="1"/>
</dbReference>
<feature type="domain" description="POP1 C-terminal" evidence="6">
    <location>
        <begin position="644"/>
        <end position="841"/>
    </location>
</feature>
<evidence type="ECO:0000259" key="5">
    <source>
        <dbReference type="Pfam" id="PF08170"/>
    </source>
</evidence>
<comment type="subcellular location">
    <subcellularLocation>
        <location evidence="1">Nucleus</location>
    </subcellularLocation>
</comment>
<reference evidence="7" key="2">
    <citation type="journal article" date="2023" name="Commun. Biol.">
        <title>Intrasexual cuticular hydrocarbon dimorphism in a wasp sheds light on hydrocarbon biosynthesis genes in Hymenoptera.</title>
        <authorList>
            <person name="Moris V.C."/>
            <person name="Podsiadlowski L."/>
            <person name="Martin S."/>
            <person name="Oeyen J.P."/>
            <person name="Donath A."/>
            <person name="Petersen M."/>
            <person name="Wilbrandt J."/>
            <person name="Misof B."/>
            <person name="Liedtke D."/>
            <person name="Thamm M."/>
            <person name="Scheiner R."/>
            <person name="Schmitt T."/>
            <person name="Niehuis O."/>
        </authorList>
    </citation>
    <scope>NUCLEOTIDE SEQUENCE</scope>
    <source>
        <strain evidence="7">GBR_01_08_01A</strain>
    </source>
</reference>
<dbReference type="Pfam" id="PF22770">
    <property type="entry name" value="POP1_C"/>
    <property type="match status" value="1"/>
</dbReference>
<feature type="domain" description="Pop1 N-terminal" evidence="4">
    <location>
        <begin position="28"/>
        <end position="98"/>
    </location>
</feature>
<name>A0AAD9RGC0_9HYME</name>
<keyword evidence="8" id="KW-1185">Reference proteome</keyword>
<dbReference type="PANTHER" id="PTHR22731:SF3">
    <property type="entry name" value="RIBONUCLEASES P_MRP PROTEIN SUBUNIT POP1"/>
    <property type="match status" value="1"/>
</dbReference>
<comment type="caution">
    <text evidence="7">The sequence shown here is derived from an EMBL/GenBank/DDBJ whole genome shotgun (WGS) entry which is preliminary data.</text>
</comment>
<protein>
    <submittedName>
        <fullName evidence="7">Uncharacterized protein</fullName>
    </submittedName>
</protein>
<evidence type="ECO:0000259" key="6">
    <source>
        <dbReference type="Pfam" id="PF22770"/>
    </source>
</evidence>
<proteinExistence type="predicted"/>
<dbReference type="GO" id="GO:0001682">
    <property type="term" value="P:tRNA 5'-leader removal"/>
    <property type="evidence" value="ECO:0007669"/>
    <property type="project" value="InterPro"/>
</dbReference>
<dbReference type="GO" id="GO:0005655">
    <property type="term" value="C:nucleolar ribonuclease P complex"/>
    <property type="evidence" value="ECO:0007669"/>
    <property type="project" value="InterPro"/>
</dbReference>
<dbReference type="EMBL" id="JAIFRP010000130">
    <property type="protein sequence ID" value="KAK2578950.1"/>
    <property type="molecule type" value="Genomic_DNA"/>
</dbReference>
<keyword evidence="3" id="KW-0539">Nucleus</keyword>
<reference evidence="7" key="1">
    <citation type="submission" date="2021-08" db="EMBL/GenBank/DDBJ databases">
        <authorList>
            <person name="Misof B."/>
            <person name="Oliver O."/>
            <person name="Podsiadlowski L."/>
            <person name="Donath A."/>
            <person name="Peters R."/>
            <person name="Mayer C."/>
            <person name="Rust J."/>
            <person name="Gunkel S."/>
            <person name="Lesny P."/>
            <person name="Martin S."/>
            <person name="Oeyen J.P."/>
            <person name="Petersen M."/>
            <person name="Panagiotis P."/>
            <person name="Wilbrandt J."/>
            <person name="Tanja T."/>
        </authorList>
    </citation>
    <scope>NUCLEOTIDE SEQUENCE</scope>
    <source>
        <strain evidence="7">GBR_01_08_01A</strain>
        <tissue evidence="7">Thorax + abdomen</tissue>
    </source>
</reference>